<dbReference type="Pfam" id="PF00109">
    <property type="entry name" value="ketoacyl-synt"/>
    <property type="match status" value="1"/>
</dbReference>
<dbReference type="RefSeq" id="WP_344587325.1">
    <property type="nucleotide sequence ID" value="NZ_BAAARW010000003.1"/>
</dbReference>
<protein>
    <recommendedName>
        <fullName evidence="5">Ketosynthase family 3 (KS3) domain-containing protein</fullName>
    </recommendedName>
</protein>
<dbReference type="PANTHER" id="PTHR43775">
    <property type="entry name" value="FATTY ACID SYNTHASE"/>
    <property type="match status" value="1"/>
</dbReference>
<dbReference type="InterPro" id="IPR016039">
    <property type="entry name" value="Thiolase-like"/>
</dbReference>
<dbReference type="InterPro" id="IPR014031">
    <property type="entry name" value="Ketoacyl_synth_C"/>
</dbReference>
<evidence type="ECO:0000256" key="4">
    <source>
        <dbReference type="RuleBase" id="RU003694"/>
    </source>
</evidence>
<dbReference type="Pfam" id="PF02801">
    <property type="entry name" value="Ketoacyl-synt_C"/>
    <property type="match status" value="1"/>
</dbReference>
<evidence type="ECO:0000256" key="2">
    <source>
        <dbReference type="ARBA" id="ARBA00022679"/>
    </source>
</evidence>
<keyword evidence="7" id="KW-1185">Reference proteome</keyword>
<comment type="similarity">
    <text evidence="4">Belongs to the thiolase-like superfamily. Beta-ketoacyl-ACP synthases family.</text>
</comment>
<accession>A0ABN3IJ24</accession>
<dbReference type="InterPro" id="IPR014030">
    <property type="entry name" value="Ketoacyl_synth_N"/>
</dbReference>
<dbReference type="InterPro" id="IPR001227">
    <property type="entry name" value="Ac_transferase_dom_sf"/>
</dbReference>
<comment type="caution">
    <text evidence="6">The sequence shown here is derived from an EMBL/GenBank/DDBJ whole genome shotgun (WGS) entry which is preliminary data.</text>
</comment>
<dbReference type="InterPro" id="IPR018201">
    <property type="entry name" value="Ketoacyl_synth_AS"/>
</dbReference>
<reference evidence="6 7" key="1">
    <citation type="journal article" date="2019" name="Int. J. Syst. Evol. Microbiol.">
        <title>The Global Catalogue of Microorganisms (GCM) 10K type strain sequencing project: providing services to taxonomists for standard genome sequencing and annotation.</title>
        <authorList>
            <consortium name="The Broad Institute Genomics Platform"/>
            <consortium name="The Broad Institute Genome Sequencing Center for Infectious Disease"/>
            <person name="Wu L."/>
            <person name="Ma J."/>
        </authorList>
    </citation>
    <scope>NUCLEOTIDE SEQUENCE [LARGE SCALE GENOMIC DNA]</scope>
    <source>
        <strain evidence="6 7">JCM 3325</strain>
    </source>
</reference>
<dbReference type="Gene3D" id="3.40.47.10">
    <property type="match status" value="1"/>
</dbReference>
<evidence type="ECO:0000313" key="6">
    <source>
        <dbReference type="EMBL" id="GAA2404750.1"/>
    </source>
</evidence>
<dbReference type="PROSITE" id="PS00606">
    <property type="entry name" value="KS3_1"/>
    <property type="match status" value="1"/>
</dbReference>
<dbReference type="CDD" id="cd00833">
    <property type="entry name" value="PKS"/>
    <property type="match status" value="1"/>
</dbReference>
<evidence type="ECO:0000256" key="3">
    <source>
        <dbReference type="ARBA" id="ARBA00022737"/>
    </source>
</evidence>
<dbReference type="Pfam" id="PF22336">
    <property type="entry name" value="RhiE-like_linker"/>
    <property type="match status" value="1"/>
</dbReference>
<name>A0ABN3IJ24_9ACTN</name>
<dbReference type="Gene3D" id="3.40.366.10">
    <property type="entry name" value="Malonyl-Coenzyme A Acyl Carrier Protein, domain 2"/>
    <property type="match status" value="1"/>
</dbReference>
<evidence type="ECO:0000313" key="7">
    <source>
        <dbReference type="Proteomes" id="UP001501231"/>
    </source>
</evidence>
<dbReference type="EMBL" id="BAAARW010000003">
    <property type="protein sequence ID" value="GAA2404750.1"/>
    <property type="molecule type" value="Genomic_DNA"/>
</dbReference>
<dbReference type="PANTHER" id="PTHR43775:SF51">
    <property type="entry name" value="INACTIVE PHENOLPHTHIOCEROL SYNTHESIS POLYKETIDE SYNTHASE TYPE I PKS1-RELATED"/>
    <property type="match status" value="1"/>
</dbReference>
<dbReference type="SUPFAM" id="SSF53901">
    <property type="entry name" value="Thiolase-like"/>
    <property type="match status" value="1"/>
</dbReference>
<sequence>MTAISTEKLEAALRASMKENERLRRENQRLTEPIAIVGMACRFPGGVSSPEDLWRLVAADGDAITGFPVDRGWPDAELATRGGGYLHDAADFDAELFGMSPQEAVATDPQQRLLLETSWEAFERAGIDPTSVRGSRTGIFAGLIFHDYSYRFRTPPEGVLGYTYFGSAGSIAVGRVAYHYGLEGPAMSLDAACASSLVSLHLACQALRRDDCTLALAGGVAVMSTPELLEESTRQQAELAPDGRCRSFAAGADGMGLSEGVAMLLVERLSDARRNGHPVFGVVRGSAINQAGAGNGFTAPNGPSQERLIRRALADARLAPSEVDAVEGHGTGTALGDPIEAQALLATYGRDRPADRPLWLGSLKSNLGHTQAAGGSGGVIKMVQAMRHGLLPRTLHVDEPSPKVEWADGAVELLTEPVPWPETDRPRRAGVSAFGVNGTAAHVLLEQPPEPEPRSGSDGVTVPWLLSANGPEALRAQAEKLLAFVDGNPDVPLADVAFSLATGRAALAHRAAIVAADRKGFLAGLDALAKDRQASEVSRGVAGKPGRAAFAFSGTPRDGEAGRELYRTFPAYAEAFDEAPVWFAAEVGLYALLSSWGVLTALPHDKACELAAEGTRWPSEPDASVVIDAGTVLQQDPAHGLAAPLAELYVHGVRVEWREIFTPLNVRHADLPTYAFQRRRFWLEWQAVSASPH</sequence>
<dbReference type="InterPro" id="IPR054514">
    <property type="entry name" value="RhiE-like_linker"/>
</dbReference>
<dbReference type="SMART" id="SM00825">
    <property type="entry name" value="PKS_KS"/>
    <property type="match status" value="1"/>
</dbReference>
<feature type="domain" description="Ketosynthase family 3 (KS3)" evidence="5">
    <location>
        <begin position="31"/>
        <end position="447"/>
    </location>
</feature>
<dbReference type="InterPro" id="IPR020841">
    <property type="entry name" value="PKS_Beta-ketoAc_synthase_dom"/>
</dbReference>
<evidence type="ECO:0000256" key="1">
    <source>
        <dbReference type="ARBA" id="ARBA00004792"/>
    </source>
</evidence>
<comment type="pathway">
    <text evidence="1">Antibiotic biosynthesis.</text>
</comment>
<evidence type="ECO:0000259" key="5">
    <source>
        <dbReference type="PROSITE" id="PS52004"/>
    </source>
</evidence>
<organism evidence="6 7">
    <name type="scientific">Actinomadura vinacea</name>
    <dbReference type="NCBI Taxonomy" id="115336"/>
    <lineage>
        <taxon>Bacteria</taxon>
        <taxon>Bacillati</taxon>
        <taxon>Actinomycetota</taxon>
        <taxon>Actinomycetes</taxon>
        <taxon>Streptosporangiales</taxon>
        <taxon>Thermomonosporaceae</taxon>
        <taxon>Actinomadura</taxon>
    </lineage>
</organism>
<dbReference type="Proteomes" id="UP001501231">
    <property type="component" value="Unassembled WGS sequence"/>
</dbReference>
<gene>
    <name evidence="6" type="ORF">GCM10010191_10600</name>
</gene>
<keyword evidence="3" id="KW-0677">Repeat</keyword>
<dbReference type="InterPro" id="IPR050091">
    <property type="entry name" value="PKS_NRPS_Biosynth_Enz"/>
</dbReference>
<dbReference type="Gene3D" id="3.30.70.3290">
    <property type="match status" value="2"/>
</dbReference>
<proteinExistence type="inferred from homology"/>
<keyword evidence="2 4" id="KW-0808">Transferase</keyword>
<dbReference type="PROSITE" id="PS52004">
    <property type="entry name" value="KS3_2"/>
    <property type="match status" value="1"/>
</dbReference>